<sequence>MRPSLILNATEIGSNMRSEGQVDLALEGSSKRNQSSEKRCRMQQLRPRTVPKAPDISASLQRSEQMSVF</sequence>
<protein>
    <submittedName>
        <fullName evidence="2">Uncharacterized protein</fullName>
    </submittedName>
</protein>
<feature type="region of interest" description="Disordered" evidence="1">
    <location>
        <begin position="26"/>
        <end position="69"/>
    </location>
</feature>
<evidence type="ECO:0000313" key="3">
    <source>
        <dbReference type="Proteomes" id="UP000283530"/>
    </source>
</evidence>
<evidence type="ECO:0000313" key="2">
    <source>
        <dbReference type="EMBL" id="RWR92252.1"/>
    </source>
</evidence>
<keyword evidence="3" id="KW-1185">Reference proteome</keyword>
<dbReference type="Proteomes" id="UP000283530">
    <property type="component" value="Unassembled WGS sequence"/>
</dbReference>
<proteinExistence type="predicted"/>
<feature type="compositionally biased region" description="Polar residues" evidence="1">
    <location>
        <begin position="58"/>
        <end position="69"/>
    </location>
</feature>
<dbReference type="EMBL" id="QPKB01000009">
    <property type="protein sequence ID" value="RWR92252.1"/>
    <property type="molecule type" value="Genomic_DNA"/>
</dbReference>
<organism evidence="2 3">
    <name type="scientific">Cinnamomum micranthum f. kanehirae</name>
    <dbReference type="NCBI Taxonomy" id="337451"/>
    <lineage>
        <taxon>Eukaryota</taxon>
        <taxon>Viridiplantae</taxon>
        <taxon>Streptophyta</taxon>
        <taxon>Embryophyta</taxon>
        <taxon>Tracheophyta</taxon>
        <taxon>Spermatophyta</taxon>
        <taxon>Magnoliopsida</taxon>
        <taxon>Magnoliidae</taxon>
        <taxon>Laurales</taxon>
        <taxon>Lauraceae</taxon>
        <taxon>Cinnamomum</taxon>
    </lineage>
</organism>
<gene>
    <name evidence="2" type="ORF">CKAN_02146100</name>
</gene>
<reference evidence="2 3" key="1">
    <citation type="journal article" date="2019" name="Nat. Plants">
        <title>Stout camphor tree genome fills gaps in understanding of flowering plant genome evolution.</title>
        <authorList>
            <person name="Chaw S.M."/>
            <person name="Liu Y.C."/>
            <person name="Wu Y.W."/>
            <person name="Wang H.Y."/>
            <person name="Lin C.I."/>
            <person name="Wu C.S."/>
            <person name="Ke H.M."/>
            <person name="Chang L.Y."/>
            <person name="Hsu C.Y."/>
            <person name="Yang H.T."/>
            <person name="Sudianto E."/>
            <person name="Hsu M.H."/>
            <person name="Wu K.P."/>
            <person name="Wang L.N."/>
            <person name="Leebens-Mack J.H."/>
            <person name="Tsai I.J."/>
        </authorList>
    </citation>
    <scope>NUCLEOTIDE SEQUENCE [LARGE SCALE GENOMIC DNA]</scope>
    <source>
        <strain evidence="3">cv. Chaw 1501</strain>
        <tissue evidence="2">Young leaves</tissue>
    </source>
</reference>
<accession>A0A3S4PM18</accession>
<comment type="caution">
    <text evidence="2">The sequence shown here is derived from an EMBL/GenBank/DDBJ whole genome shotgun (WGS) entry which is preliminary data.</text>
</comment>
<evidence type="ECO:0000256" key="1">
    <source>
        <dbReference type="SAM" id="MobiDB-lite"/>
    </source>
</evidence>
<name>A0A3S4PM18_9MAGN</name>
<dbReference type="AlphaFoldDB" id="A0A3S4PM18"/>